<evidence type="ECO:0000313" key="2">
    <source>
        <dbReference type="Proteomes" id="UP000299102"/>
    </source>
</evidence>
<dbReference type="Proteomes" id="UP000299102">
    <property type="component" value="Unassembled WGS sequence"/>
</dbReference>
<dbReference type="AlphaFoldDB" id="A0A4C1ZXJ0"/>
<reference evidence="1 2" key="1">
    <citation type="journal article" date="2019" name="Commun. Biol.">
        <title>The bagworm genome reveals a unique fibroin gene that provides high tensile strength.</title>
        <authorList>
            <person name="Kono N."/>
            <person name="Nakamura H."/>
            <person name="Ohtoshi R."/>
            <person name="Tomita M."/>
            <person name="Numata K."/>
            <person name="Arakawa K."/>
        </authorList>
    </citation>
    <scope>NUCLEOTIDE SEQUENCE [LARGE SCALE GENOMIC DNA]</scope>
</reference>
<gene>
    <name evidence="1" type="ORF">EVAR_55666_1</name>
</gene>
<dbReference type="EMBL" id="BGZK01002301">
    <property type="protein sequence ID" value="GBP92710.1"/>
    <property type="molecule type" value="Genomic_DNA"/>
</dbReference>
<comment type="caution">
    <text evidence="1">The sequence shown here is derived from an EMBL/GenBank/DDBJ whole genome shotgun (WGS) entry which is preliminary data.</text>
</comment>
<protein>
    <submittedName>
        <fullName evidence="1">Uncharacterized protein</fullName>
    </submittedName>
</protein>
<proteinExistence type="predicted"/>
<keyword evidence="2" id="KW-1185">Reference proteome</keyword>
<name>A0A4C1ZXJ0_EUMVA</name>
<sequence>MNIHKKRITVRATQPPLYRISILINNSFAVQLGHCGVAAVWQRGQERLGKFADTVGINSASMHQLVVLSEAQLREGHTIDASAALL</sequence>
<accession>A0A4C1ZXJ0</accession>
<evidence type="ECO:0000313" key="1">
    <source>
        <dbReference type="EMBL" id="GBP92710.1"/>
    </source>
</evidence>
<organism evidence="1 2">
    <name type="scientific">Eumeta variegata</name>
    <name type="common">Bagworm moth</name>
    <name type="synonym">Eumeta japonica</name>
    <dbReference type="NCBI Taxonomy" id="151549"/>
    <lineage>
        <taxon>Eukaryota</taxon>
        <taxon>Metazoa</taxon>
        <taxon>Ecdysozoa</taxon>
        <taxon>Arthropoda</taxon>
        <taxon>Hexapoda</taxon>
        <taxon>Insecta</taxon>
        <taxon>Pterygota</taxon>
        <taxon>Neoptera</taxon>
        <taxon>Endopterygota</taxon>
        <taxon>Lepidoptera</taxon>
        <taxon>Glossata</taxon>
        <taxon>Ditrysia</taxon>
        <taxon>Tineoidea</taxon>
        <taxon>Psychidae</taxon>
        <taxon>Oiketicinae</taxon>
        <taxon>Eumeta</taxon>
    </lineage>
</organism>